<dbReference type="EMBL" id="JABXWD010000254">
    <property type="protein sequence ID" value="MBV6342415.1"/>
    <property type="molecule type" value="Genomic_DNA"/>
</dbReference>
<evidence type="ECO:0000313" key="5">
    <source>
        <dbReference type="Proteomes" id="UP001196980"/>
    </source>
</evidence>
<dbReference type="InterPro" id="IPR011344">
    <property type="entry name" value="ssDNA-bd"/>
</dbReference>
<evidence type="ECO:0000313" key="4">
    <source>
        <dbReference type="EMBL" id="MBV6342415.1"/>
    </source>
</evidence>
<comment type="caution">
    <text evidence="1">Lacks conserved residue(s) required for the propagation of feature annotation.</text>
</comment>
<sequence length="145" mass="16050">MSDLNKWTGVGRCTADPELRHLPSGTAVTTFSIANDKTWVAEGEKKQEVSFFRCVAWGKLAETITTYVKKGHRVGISGRLRQNRWEDSDGKKRDAIEITVEELQFLQAKGEGREEPPIQEPQGSSNAGPTGSNAEKPFADDDIPF</sequence>
<dbReference type="NCBIfam" id="TIGR00621">
    <property type="entry name" value="ssb"/>
    <property type="match status" value="1"/>
</dbReference>
<keyword evidence="1" id="KW-0227">DNA damage</keyword>
<evidence type="ECO:0000256" key="2">
    <source>
        <dbReference type="PIRNR" id="PIRNR002070"/>
    </source>
</evidence>
<dbReference type="Proteomes" id="UP001196980">
    <property type="component" value="Unassembled WGS sequence"/>
</dbReference>
<dbReference type="PANTHER" id="PTHR10302">
    <property type="entry name" value="SINGLE-STRANDED DNA-BINDING PROTEIN"/>
    <property type="match status" value="1"/>
</dbReference>
<name>A0ABS6S1E5_9BACT</name>
<comment type="function">
    <text evidence="1">Plays an important role in DNA replication, recombination and repair. Binds to ssDNA and to an array of partner proteins to recruit them to their sites of action during DNA metabolism.</text>
</comment>
<reference evidence="4 5" key="1">
    <citation type="journal article" date="2020" name="J Geophys Res Biogeosci">
        <title>Magnetotaxis as an Adaptation to Enable Bacterial Shuttling of Microbial Sulfur and Sulfur Cycling Across Aquatic Oxic#Anoxic Interfaces.</title>
        <authorList>
            <person name="Li J."/>
            <person name="Liu P."/>
            <person name="Wang J."/>
            <person name="Roberts A.P."/>
            <person name="Pan Y."/>
        </authorList>
    </citation>
    <scope>NUCLEOTIDE SEQUENCE [LARGE SCALE GENOMIC DNA]</scope>
    <source>
        <strain evidence="4 5">MYR-1_YQ</strain>
    </source>
</reference>
<dbReference type="RefSeq" id="WP_218253034.1">
    <property type="nucleotide sequence ID" value="NZ_JABXWD010000254.1"/>
</dbReference>
<feature type="compositionally biased region" description="Polar residues" evidence="3">
    <location>
        <begin position="121"/>
        <end position="133"/>
    </location>
</feature>
<dbReference type="PANTHER" id="PTHR10302:SF0">
    <property type="entry name" value="SINGLE-STRANDED DNA-BINDING PROTEIN, MITOCHONDRIAL"/>
    <property type="match status" value="1"/>
</dbReference>
<dbReference type="PROSITE" id="PS50935">
    <property type="entry name" value="SSB"/>
    <property type="match status" value="1"/>
</dbReference>
<dbReference type="CDD" id="cd04496">
    <property type="entry name" value="SSB_OBF"/>
    <property type="match status" value="1"/>
</dbReference>
<keyword evidence="1" id="KW-0235">DNA replication</keyword>
<evidence type="ECO:0000256" key="1">
    <source>
        <dbReference type="HAMAP-Rule" id="MF_00984"/>
    </source>
</evidence>
<accession>A0ABS6S1E5</accession>
<comment type="subunit">
    <text evidence="1">Homotetramer.</text>
</comment>
<keyword evidence="1 2" id="KW-0238">DNA-binding</keyword>
<organism evidence="4 5">
    <name type="scientific">Candidatus Magnetobacterium casense</name>
    <dbReference type="NCBI Taxonomy" id="1455061"/>
    <lineage>
        <taxon>Bacteria</taxon>
        <taxon>Pseudomonadati</taxon>
        <taxon>Nitrospirota</taxon>
        <taxon>Thermodesulfovibrionia</taxon>
        <taxon>Thermodesulfovibrionales</taxon>
        <taxon>Candidatus Magnetobacteriaceae</taxon>
        <taxon>Candidatus Magnetobacterium</taxon>
    </lineage>
</organism>
<dbReference type="HAMAP" id="MF_00984">
    <property type="entry name" value="SSB"/>
    <property type="match status" value="1"/>
</dbReference>
<keyword evidence="1" id="KW-0234">DNA repair</keyword>
<dbReference type="PIRSF" id="PIRSF002070">
    <property type="entry name" value="SSB"/>
    <property type="match status" value="1"/>
</dbReference>
<evidence type="ECO:0000256" key="3">
    <source>
        <dbReference type="SAM" id="MobiDB-lite"/>
    </source>
</evidence>
<comment type="caution">
    <text evidence="4">The sequence shown here is derived from an EMBL/GenBank/DDBJ whole genome shotgun (WGS) entry which is preliminary data.</text>
</comment>
<keyword evidence="1" id="KW-0233">DNA recombination</keyword>
<protein>
    <recommendedName>
        <fullName evidence="1 2">Single-stranded DNA-binding protein</fullName>
        <shortName evidence="1">SSB</shortName>
    </recommendedName>
</protein>
<gene>
    <name evidence="4" type="primary">ssb</name>
    <name evidence="4" type="ORF">HWQ67_12550</name>
</gene>
<keyword evidence="5" id="KW-1185">Reference proteome</keyword>
<feature type="short sequence motif" description="Important for interaction with partner proteins" evidence="1">
    <location>
        <begin position="140"/>
        <end position="145"/>
    </location>
</feature>
<dbReference type="Pfam" id="PF00436">
    <property type="entry name" value="SSB"/>
    <property type="match status" value="1"/>
</dbReference>
<feature type="region of interest" description="Disordered" evidence="3">
    <location>
        <begin position="106"/>
        <end position="145"/>
    </location>
</feature>
<dbReference type="InterPro" id="IPR000424">
    <property type="entry name" value="Primosome_PriB/ssb"/>
</dbReference>
<dbReference type="GO" id="GO:0003677">
    <property type="term" value="F:DNA binding"/>
    <property type="evidence" value="ECO:0007669"/>
    <property type="project" value="UniProtKB-KW"/>
</dbReference>
<proteinExistence type="inferred from homology"/>